<evidence type="ECO:0000313" key="4">
    <source>
        <dbReference type="Proteomes" id="UP001181313"/>
    </source>
</evidence>
<feature type="domain" description="Bacterial mobilisation" evidence="2">
    <location>
        <begin position="100"/>
        <end position="140"/>
    </location>
</feature>
<evidence type="ECO:0000313" key="3">
    <source>
        <dbReference type="EMBL" id="MDT3728785.1"/>
    </source>
</evidence>
<name>A0ABU3I8G1_9ACTN</name>
<dbReference type="InterPro" id="IPR008687">
    <property type="entry name" value="MobC"/>
</dbReference>
<feature type="compositionally biased region" description="Basic and acidic residues" evidence="1">
    <location>
        <begin position="19"/>
        <end position="32"/>
    </location>
</feature>
<evidence type="ECO:0000256" key="1">
    <source>
        <dbReference type="SAM" id="MobiDB-lite"/>
    </source>
</evidence>
<feature type="non-terminal residue" evidence="3">
    <location>
        <position position="1"/>
    </location>
</feature>
<dbReference type="Proteomes" id="UP001181313">
    <property type="component" value="Unassembled WGS sequence"/>
</dbReference>
<accession>A0ABU3I8G1</accession>
<comment type="caution">
    <text evidence="3">The sequence shown here is derived from an EMBL/GenBank/DDBJ whole genome shotgun (WGS) entry which is preliminary data.</text>
</comment>
<keyword evidence="4" id="KW-1185">Reference proteome</keyword>
<evidence type="ECO:0000259" key="2">
    <source>
        <dbReference type="Pfam" id="PF05713"/>
    </source>
</evidence>
<dbReference type="RefSeq" id="WP_337675353.1">
    <property type="nucleotide sequence ID" value="NZ_JAVSGH010000067.1"/>
</dbReference>
<sequence length="155" mass="17379">SWSRPNRDSSPCRSRSRQRNRDQHSTPPDTRKGQQLTSRPLKISFNDAELAIVQEAADRENQALAAWVGEVALAVATERVVPVSPDAKKVLQELIQTRGQLRRVGNNLNQVAYVLNAEGETTDAQIKAVLALVNETVRRVDEATLQVMKERRLRS</sequence>
<dbReference type="Pfam" id="PF05713">
    <property type="entry name" value="MobC"/>
    <property type="match status" value="1"/>
</dbReference>
<organism evidence="3 4">
    <name type="scientific">Streptomyces althioticus subsp. attaecolombicae</name>
    <dbReference type="NCBI Taxonomy" id="3075534"/>
    <lineage>
        <taxon>Bacteria</taxon>
        <taxon>Bacillati</taxon>
        <taxon>Actinomycetota</taxon>
        <taxon>Actinomycetes</taxon>
        <taxon>Kitasatosporales</taxon>
        <taxon>Streptomycetaceae</taxon>
        <taxon>Streptomyces</taxon>
        <taxon>Streptomyces althioticus group</taxon>
    </lineage>
</organism>
<proteinExistence type="predicted"/>
<gene>
    <name evidence="3" type="primary">mobC</name>
    <name evidence="3" type="ORF">ROS62_29500</name>
</gene>
<reference evidence="3" key="1">
    <citation type="submission" date="2024-05" db="EMBL/GenBank/DDBJ databases">
        <title>30 novel species of actinomycetes from the DSMZ collection.</title>
        <authorList>
            <person name="Nouioui I."/>
        </authorList>
    </citation>
    <scope>NUCLEOTIDE SEQUENCE</scope>
    <source>
        <strain evidence="3">DSM 41972</strain>
    </source>
</reference>
<protein>
    <submittedName>
        <fullName evidence="3">Plasmid mobilization relaxosome protein MobC</fullName>
    </submittedName>
</protein>
<feature type="region of interest" description="Disordered" evidence="1">
    <location>
        <begin position="1"/>
        <end position="39"/>
    </location>
</feature>
<feature type="compositionally biased region" description="Polar residues" evidence="1">
    <location>
        <begin position="1"/>
        <end position="13"/>
    </location>
</feature>
<dbReference type="EMBL" id="JAVSGH010000067">
    <property type="protein sequence ID" value="MDT3728785.1"/>
    <property type="molecule type" value="Genomic_DNA"/>
</dbReference>